<dbReference type="PANTHER" id="PTHR39201">
    <property type="entry name" value="EXPORTED PROTEIN-RELATED"/>
    <property type="match status" value="1"/>
</dbReference>
<gene>
    <name evidence="2" type="ORF">IAA45_09980</name>
</gene>
<dbReference type="GO" id="GO:0010181">
    <property type="term" value="F:FMN binding"/>
    <property type="evidence" value="ECO:0007669"/>
    <property type="project" value="InterPro"/>
</dbReference>
<evidence type="ECO:0000313" key="2">
    <source>
        <dbReference type="EMBL" id="HIX60026.1"/>
    </source>
</evidence>
<dbReference type="Proteomes" id="UP000886817">
    <property type="component" value="Unassembled WGS sequence"/>
</dbReference>
<evidence type="ECO:0000259" key="1">
    <source>
        <dbReference type="Pfam" id="PF12682"/>
    </source>
</evidence>
<evidence type="ECO:0000313" key="3">
    <source>
        <dbReference type="Proteomes" id="UP000886817"/>
    </source>
</evidence>
<sequence>MPMPLYTFLEEYDLSGKTIIPFTAHGGSGFSNTVETIGQLQPDAQVSDNGLSISRNDVAGAEEEIRSWAENLGL</sequence>
<accession>A0A9D2B4B4</accession>
<comment type="caution">
    <text evidence="2">The sequence shown here is derived from an EMBL/GenBank/DDBJ whole genome shotgun (WGS) entry which is preliminary data.</text>
</comment>
<organism evidence="2 3">
    <name type="scientific">Candidatus Blautia gallistercoris</name>
    <dbReference type="NCBI Taxonomy" id="2838490"/>
    <lineage>
        <taxon>Bacteria</taxon>
        <taxon>Bacillati</taxon>
        <taxon>Bacillota</taxon>
        <taxon>Clostridia</taxon>
        <taxon>Lachnospirales</taxon>
        <taxon>Lachnospiraceae</taxon>
        <taxon>Blautia</taxon>
    </lineage>
</organism>
<dbReference type="SUPFAM" id="SSF52218">
    <property type="entry name" value="Flavoproteins"/>
    <property type="match status" value="1"/>
</dbReference>
<reference evidence="2" key="1">
    <citation type="journal article" date="2021" name="PeerJ">
        <title>Extensive microbial diversity within the chicken gut microbiome revealed by metagenomics and culture.</title>
        <authorList>
            <person name="Gilroy R."/>
            <person name="Ravi A."/>
            <person name="Getino M."/>
            <person name="Pursley I."/>
            <person name="Horton D.L."/>
            <person name="Alikhan N.F."/>
            <person name="Baker D."/>
            <person name="Gharbi K."/>
            <person name="Hall N."/>
            <person name="Watson M."/>
            <person name="Adriaenssens E.M."/>
            <person name="Foster-Nyarko E."/>
            <person name="Jarju S."/>
            <person name="Secka A."/>
            <person name="Antonio M."/>
            <person name="Oren A."/>
            <person name="Chaudhuri R.R."/>
            <person name="La Ragione R."/>
            <person name="Hildebrand F."/>
            <person name="Pallen M.J."/>
        </authorList>
    </citation>
    <scope>NUCLEOTIDE SEQUENCE</scope>
    <source>
        <strain evidence="2">ChiSjej1B19-8411</strain>
    </source>
</reference>
<dbReference type="Pfam" id="PF12682">
    <property type="entry name" value="Flavodoxin_4"/>
    <property type="match status" value="1"/>
</dbReference>
<dbReference type="AlphaFoldDB" id="A0A9D2B4B4"/>
<name>A0A9D2B4B4_9FIRM</name>
<proteinExistence type="predicted"/>
<dbReference type="EMBL" id="DXEX01000210">
    <property type="protein sequence ID" value="HIX60026.1"/>
    <property type="molecule type" value="Genomic_DNA"/>
</dbReference>
<dbReference type="GO" id="GO:0016651">
    <property type="term" value="F:oxidoreductase activity, acting on NAD(P)H"/>
    <property type="evidence" value="ECO:0007669"/>
    <property type="project" value="UniProtKB-ARBA"/>
</dbReference>
<feature type="domain" description="Flavodoxin-like" evidence="1">
    <location>
        <begin position="4"/>
        <end position="71"/>
    </location>
</feature>
<dbReference type="InterPro" id="IPR029039">
    <property type="entry name" value="Flavoprotein-like_sf"/>
</dbReference>
<dbReference type="InterPro" id="IPR008254">
    <property type="entry name" value="Flavodoxin/NO_synth"/>
</dbReference>
<reference evidence="2" key="2">
    <citation type="submission" date="2021-04" db="EMBL/GenBank/DDBJ databases">
        <authorList>
            <person name="Gilroy R."/>
        </authorList>
    </citation>
    <scope>NUCLEOTIDE SEQUENCE</scope>
    <source>
        <strain evidence="2">ChiSjej1B19-8411</strain>
    </source>
</reference>
<protein>
    <recommendedName>
        <fullName evidence="1">Flavodoxin-like domain-containing protein</fullName>
    </recommendedName>
</protein>
<dbReference type="Gene3D" id="3.40.50.360">
    <property type="match status" value="1"/>
</dbReference>
<dbReference type="PANTHER" id="PTHR39201:SF1">
    <property type="entry name" value="FLAVODOXIN-LIKE DOMAIN-CONTAINING PROTEIN"/>
    <property type="match status" value="1"/>
</dbReference>